<keyword evidence="4 6" id="KW-0235">DNA replication</keyword>
<accession>A0A1Y1V419</accession>
<evidence type="ECO:0000313" key="10">
    <source>
        <dbReference type="Proteomes" id="UP000193719"/>
    </source>
</evidence>
<dbReference type="GO" id="GO:1902975">
    <property type="term" value="P:mitotic DNA replication initiation"/>
    <property type="evidence" value="ECO:0007669"/>
    <property type="project" value="TreeGrafter"/>
</dbReference>
<comment type="caution">
    <text evidence="9">The sequence shown here is derived from an EMBL/GenBank/DDBJ whole genome shotgun (WGS) entry which is preliminary data.</text>
</comment>
<dbReference type="Gene3D" id="1.20.58.2050">
    <property type="match status" value="1"/>
</dbReference>
<evidence type="ECO:0000256" key="6">
    <source>
        <dbReference type="RuleBase" id="RU367161"/>
    </source>
</evidence>
<dbReference type="Proteomes" id="UP000193719">
    <property type="component" value="Unassembled WGS sequence"/>
</dbReference>
<protein>
    <recommendedName>
        <fullName evidence="3 6">DNA replication complex GINS protein PSF3</fullName>
    </recommendedName>
</protein>
<dbReference type="STRING" id="1754191.A0A1Y1V419"/>
<evidence type="ECO:0000313" key="9">
    <source>
        <dbReference type="EMBL" id="ORX46661.1"/>
    </source>
</evidence>
<dbReference type="InterPro" id="IPR036224">
    <property type="entry name" value="GINS_bundle-like_dom_sf"/>
</dbReference>
<dbReference type="Pfam" id="PF05916">
    <property type="entry name" value="Sld5"/>
    <property type="match status" value="1"/>
</dbReference>
<dbReference type="InterPro" id="IPR010492">
    <property type="entry name" value="GINS_Psf3"/>
</dbReference>
<evidence type="ECO:0000256" key="4">
    <source>
        <dbReference type="ARBA" id="ARBA00022705"/>
    </source>
</evidence>
<reference evidence="9 10" key="2">
    <citation type="submission" date="2016-08" db="EMBL/GenBank/DDBJ databases">
        <title>Pervasive Adenine N6-methylation of Active Genes in Fungi.</title>
        <authorList>
            <consortium name="DOE Joint Genome Institute"/>
            <person name="Mondo S.J."/>
            <person name="Dannebaum R.O."/>
            <person name="Kuo R.C."/>
            <person name="Labutti K."/>
            <person name="Haridas S."/>
            <person name="Kuo A."/>
            <person name="Salamov A."/>
            <person name="Ahrendt S.R."/>
            <person name="Lipzen A."/>
            <person name="Sullivan W."/>
            <person name="Andreopoulos W.B."/>
            <person name="Clum A."/>
            <person name="Lindquist E."/>
            <person name="Daum C."/>
            <person name="Ramamoorthy G.K."/>
            <person name="Gryganskyi A."/>
            <person name="Culley D."/>
            <person name="Magnuson J.K."/>
            <person name="James T.Y."/>
            <person name="O'Malley M.A."/>
            <person name="Stajich J.E."/>
            <person name="Spatafora J.W."/>
            <person name="Visel A."/>
            <person name="Grigoriev I.V."/>
        </authorList>
    </citation>
    <scope>NUCLEOTIDE SEQUENCE [LARGE SCALE GENOMIC DNA]</scope>
    <source>
        <strain evidence="10">finn</strain>
    </source>
</reference>
<dbReference type="InterPro" id="IPR038437">
    <property type="entry name" value="GINS_Psf3_sf"/>
</dbReference>
<evidence type="ECO:0000256" key="2">
    <source>
        <dbReference type="ARBA" id="ARBA00006343"/>
    </source>
</evidence>
<comment type="function">
    <text evidence="6">The GINS complex plays an essential role in the initiation of DNA replication.</text>
</comment>
<evidence type="ECO:0000256" key="1">
    <source>
        <dbReference type="ARBA" id="ARBA00004123"/>
    </source>
</evidence>
<dbReference type="Pfam" id="PF22466">
    <property type="entry name" value="PSF3_N"/>
    <property type="match status" value="1"/>
</dbReference>
<dbReference type="PANTHER" id="PTHR22768:SF0">
    <property type="entry name" value="DNA REPLICATION COMPLEX GINS PROTEIN PSF3"/>
    <property type="match status" value="1"/>
</dbReference>
<organism evidence="9 10">
    <name type="scientific">Piromyces finnis</name>
    <dbReference type="NCBI Taxonomy" id="1754191"/>
    <lineage>
        <taxon>Eukaryota</taxon>
        <taxon>Fungi</taxon>
        <taxon>Fungi incertae sedis</taxon>
        <taxon>Chytridiomycota</taxon>
        <taxon>Chytridiomycota incertae sedis</taxon>
        <taxon>Neocallimastigomycetes</taxon>
        <taxon>Neocallimastigales</taxon>
        <taxon>Neocallimastigaceae</taxon>
        <taxon>Piromyces</taxon>
    </lineage>
</organism>
<proteinExistence type="inferred from homology"/>
<dbReference type="EMBL" id="MCFH01000034">
    <property type="protein sequence ID" value="ORX46661.1"/>
    <property type="molecule type" value="Genomic_DNA"/>
</dbReference>
<feature type="domain" description="DNA replication complex GINS protein PSF3 N-terminal" evidence="8">
    <location>
        <begin position="14"/>
        <end position="64"/>
    </location>
</feature>
<dbReference type="InterPro" id="IPR021151">
    <property type="entry name" value="GINS_A"/>
</dbReference>
<gene>
    <name evidence="9" type="ORF">BCR36DRAFT_585129</name>
</gene>
<dbReference type="AlphaFoldDB" id="A0A1Y1V419"/>
<comment type="subunit">
    <text evidence="6">Component of the GINS complex.</text>
</comment>
<dbReference type="GO" id="GO:0000811">
    <property type="term" value="C:GINS complex"/>
    <property type="evidence" value="ECO:0007669"/>
    <property type="project" value="UniProtKB-UniRule"/>
</dbReference>
<evidence type="ECO:0000259" key="8">
    <source>
        <dbReference type="Pfam" id="PF22466"/>
    </source>
</evidence>
<dbReference type="PANTHER" id="PTHR22768">
    <property type="entry name" value="DNA REPLICATION COMPLEX GINS PROTEIN PSF3"/>
    <property type="match status" value="1"/>
</dbReference>
<dbReference type="SUPFAM" id="SSF160059">
    <property type="entry name" value="PriA/YqbF domain"/>
    <property type="match status" value="1"/>
</dbReference>
<keyword evidence="5 6" id="KW-0539">Nucleus</keyword>
<dbReference type="CDD" id="cd11713">
    <property type="entry name" value="GINS_A_psf3"/>
    <property type="match status" value="1"/>
</dbReference>
<dbReference type="SUPFAM" id="SSF158573">
    <property type="entry name" value="GINS helical bundle-like"/>
    <property type="match status" value="1"/>
</dbReference>
<evidence type="ECO:0000256" key="5">
    <source>
        <dbReference type="ARBA" id="ARBA00023242"/>
    </source>
</evidence>
<dbReference type="CDD" id="cd21693">
    <property type="entry name" value="GINS_B_Psf3"/>
    <property type="match status" value="1"/>
</dbReference>
<dbReference type="InterPro" id="IPR055221">
    <property type="entry name" value="PSF3_N"/>
</dbReference>
<comment type="similarity">
    <text evidence="2 6">Belongs to the GINS3/PSF3 family.</text>
</comment>
<evidence type="ECO:0000256" key="3">
    <source>
        <dbReference type="ARBA" id="ARBA00015140"/>
    </source>
</evidence>
<keyword evidence="10" id="KW-1185">Reference proteome</keyword>
<dbReference type="OrthoDB" id="10251744at2759"/>
<evidence type="ECO:0000259" key="7">
    <source>
        <dbReference type="Pfam" id="PF05916"/>
    </source>
</evidence>
<comment type="subcellular location">
    <subcellularLocation>
        <location evidence="1 6">Nucleus</location>
    </subcellularLocation>
</comment>
<feature type="domain" description="GINS subunit" evidence="7">
    <location>
        <begin position="89"/>
        <end position="182"/>
    </location>
</feature>
<name>A0A1Y1V419_9FUNG</name>
<sequence>MADGTFDDYEDNYFDLDSILSEQQKLSVSFTVDVPGLGFLENNPGGSLHSGEKVLLPFWAMSCLTLISSPDNEPIIDIVNPKCFGNQCLNQLIAGPTTVHLYQLCPYFYQFGCNLLKTTEDSKNISSILFETFKKRISLIMDYSEQIQITRDKAEFVRGLDEMERQLYKCGCESIISMKKWVNREYGTLKIARSLNKSRLIL</sequence>
<reference evidence="9 10" key="1">
    <citation type="submission" date="2016-08" db="EMBL/GenBank/DDBJ databases">
        <title>Genomes of anaerobic fungi encode conserved fungal cellulosomes for biomass hydrolysis.</title>
        <authorList>
            <consortium name="DOE Joint Genome Institute"/>
            <person name="Haitjema C.H."/>
            <person name="Gilmore S.P."/>
            <person name="Henske J.K."/>
            <person name="Solomon K.V."/>
            <person name="De Groot R."/>
            <person name="Kuo A."/>
            <person name="Mondo S.J."/>
            <person name="Salamov A.A."/>
            <person name="Labutti K."/>
            <person name="Zhao Z."/>
            <person name="Chiniquy J."/>
            <person name="Barry K."/>
            <person name="Brewer H.M."/>
            <person name="Purvine S.O."/>
            <person name="Wright A.T."/>
            <person name="Boxma B."/>
            <person name="Van Alen T."/>
            <person name="Hackstein J.H."/>
            <person name="Baker S.E."/>
            <person name="Grigoriev I.V."/>
            <person name="O'Malley M.A."/>
        </authorList>
    </citation>
    <scope>NUCLEOTIDE SEQUENCE [LARGE SCALE GENOMIC DNA]</scope>
    <source>
        <strain evidence="10">finn</strain>
    </source>
</reference>